<reference evidence="6 9" key="2">
    <citation type="journal article" date="2023" name="Phytobiomes J">
        <title>Deciphering the key players within the bacterial microbiota associated with aerial crown gall tumors on rhododendron: Insights into the gallobiome.</title>
        <authorList>
            <person name="Kuzmanovic N."/>
            <person name="Nesme J."/>
            <person name="Wolf J."/>
            <person name="Neumann-Schaal M."/>
            <person name="Petersen J."/>
            <person name="Fernandez-Gnecco G."/>
            <person name="Sproeer C."/>
            <person name="Bunk B."/>
            <person name="Overmann J."/>
            <person name="Sorensen S.J."/>
            <person name="Idczak E."/>
            <person name="Smalla K."/>
        </authorList>
    </citation>
    <scope>NUCLEOTIDE SEQUENCE [LARGE SCALE GENOMIC DNA]</scope>
    <source>
        <strain evidence="6">Rho-14.1</strain>
        <strain evidence="9">rho-14.1</strain>
    </source>
</reference>
<evidence type="ECO:0000256" key="1">
    <source>
        <dbReference type="ARBA" id="ARBA00007074"/>
    </source>
</evidence>
<dbReference type="GeneID" id="86877956"/>
<organism evidence="7 8">
    <name type="scientific">Agrobacterium rosae</name>
    <dbReference type="NCBI Taxonomy" id="1972867"/>
    <lineage>
        <taxon>Bacteria</taxon>
        <taxon>Pseudomonadati</taxon>
        <taxon>Pseudomonadota</taxon>
        <taxon>Alphaproteobacteria</taxon>
        <taxon>Hyphomicrobiales</taxon>
        <taxon>Rhizobiaceae</taxon>
        <taxon>Rhizobium/Agrobacterium group</taxon>
        <taxon>Agrobacterium</taxon>
    </lineage>
</organism>
<evidence type="ECO:0000256" key="2">
    <source>
        <dbReference type="ARBA" id="ARBA00022670"/>
    </source>
</evidence>
<dbReference type="InterPro" id="IPR051202">
    <property type="entry name" value="Peptidase_C40"/>
</dbReference>
<evidence type="ECO:0000313" key="9">
    <source>
        <dbReference type="Proteomes" id="UP001277561"/>
    </source>
</evidence>
<dbReference type="PROSITE" id="PS51935">
    <property type="entry name" value="NLPC_P60"/>
    <property type="match status" value="1"/>
</dbReference>
<dbReference type="SUPFAM" id="SSF54001">
    <property type="entry name" value="Cysteine proteinases"/>
    <property type="match status" value="1"/>
</dbReference>
<dbReference type="Proteomes" id="UP001277561">
    <property type="component" value="Unassembled WGS sequence"/>
</dbReference>
<dbReference type="InterPro" id="IPR038765">
    <property type="entry name" value="Papain-like_cys_pep_sf"/>
</dbReference>
<dbReference type="InterPro" id="IPR000064">
    <property type="entry name" value="NLP_P60_dom"/>
</dbReference>
<dbReference type="Proteomes" id="UP000237447">
    <property type="component" value="Unassembled WGS sequence"/>
</dbReference>
<dbReference type="GO" id="GO:0006508">
    <property type="term" value="P:proteolysis"/>
    <property type="evidence" value="ECO:0007669"/>
    <property type="project" value="UniProtKB-KW"/>
</dbReference>
<evidence type="ECO:0000313" key="7">
    <source>
        <dbReference type="EMBL" id="POO54451.1"/>
    </source>
</evidence>
<evidence type="ECO:0000313" key="6">
    <source>
        <dbReference type="EMBL" id="MDX8329417.1"/>
    </source>
</evidence>
<dbReference type="GO" id="GO:0008234">
    <property type="term" value="F:cysteine-type peptidase activity"/>
    <property type="evidence" value="ECO:0007669"/>
    <property type="project" value="UniProtKB-KW"/>
</dbReference>
<name>A0AAE5VS32_9HYPH</name>
<evidence type="ECO:0000259" key="5">
    <source>
        <dbReference type="PROSITE" id="PS51935"/>
    </source>
</evidence>
<keyword evidence="3" id="KW-0378">Hydrolase</keyword>
<keyword evidence="2" id="KW-0645">Protease</keyword>
<sequence>MTSANTPLDRRLHIFRADLADETLKGQVEAARFVNGTPAQVKVPVIGLRPKPDLAVGIDTELLLGETLHVFDRAAGWAWVQADADGYAGYLPETAIGETIAATHRIIATRTFLYPEAELRKPPVVALSMGSSATFVGEAETRGTRYLMTEKGEGVIAAHCLALNQPSTTDYVSVALRFLETPYLWGGRSGFGIDCSGLVQLSMAMTGKSVLRDTDMQVRSLGTPIDRDELRRGDLVFWKGHVGIMEDEATLLHANGHTMNVSRENLEEAIKRIGWLYEMPTGFRRP</sequence>
<feature type="domain" description="NlpC/P60" evidence="5">
    <location>
        <begin position="165"/>
        <end position="286"/>
    </location>
</feature>
<reference evidence="7 8" key="1">
    <citation type="journal article" date="2018" name="Syst. Appl. Microbiol.">
        <title>Agrobacterium rosae sp. nov., isolated from galls on different agricultural crops.</title>
        <authorList>
            <person name="Kuzmanovic N."/>
            <person name="Pulawska J."/>
            <person name="Smalla K."/>
            <person name="Nesme X."/>
        </authorList>
    </citation>
    <scope>NUCLEOTIDE SEQUENCE [LARGE SCALE GENOMIC DNA]</scope>
    <source>
        <strain evidence="7 8">NCPPB 1650</strain>
    </source>
</reference>
<dbReference type="PANTHER" id="PTHR47053:SF1">
    <property type="entry name" value="MUREIN DD-ENDOPEPTIDASE MEPH-RELATED"/>
    <property type="match status" value="1"/>
</dbReference>
<dbReference type="Pfam" id="PF18348">
    <property type="entry name" value="SH3_16"/>
    <property type="match status" value="1"/>
</dbReference>
<accession>A0AAE5VS32</accession>
<evidence type="ECO:0000313" key="8">
    <source>
        <dbReference type="Proteomes" id="UP000237447"/>
    </source>
</evidence>
<dbReference type="PANTHER" id="PTHR47053">
    <property type="entry name" value="MUREIN DD-ENDOPEPTIDASE MEPH-RELATED"/>
    <property type="match status" value="1"/>
</dbReference>
<protein>
    <submittedName>
        <fullName evidence="6">NlpC/P60 family protein</fullName>
    </submittedName>
    <submittedName>
        <fullName evidence="7">Peptidase P60</fullName>
    </submittedName>
</protein>
<dbReference type="InterPro" id="IPR041382">
    <property type="entry name" value="SH3_16"/>
</dbReference>
<keyword evidence="4" id="KW-0788">Thiol protease</keyword>
<dbReference type="EMBL" id="NXEJ01000001">
    <property type="protein sequence ID" value="POO54451.1"/>
    <property type="molecule type" value="Genomic_DNA"/>
</dbReference>
<dbReference type="AlphaFoldDB" id="A0AAE5VS32"/>
<evidence type="ECO:0000256" key="4">
    <source>
        <dbReference type="ARBA" id="ARBA00022807"/>
    </source>
</evidence>
<evidence type="ECO:0000256" key="3">
    <source>
        <dbReference type="ARBA" id="ARBA00022801"/>
    </source>
</evidence>
<dbReference type="Gene3D" id="3.90.1720.10">
    <property type="entry name" value="endopeptidase domain like (from Nostoc punctiforme)"/>
    <property type="match status" value="1"/>
</dbReference>
<dbReference type="Pfam" id="PF00877">
    <property type="entry name" value="NLPC_P60"/>
    <property type="match status" value="1"/>
</dbReference>
<dbReference type="EMBL" id="JAVRAD010000003">
    <property type="protein sequence ID" value="MDX8329417.1"/>
    <property type="molecule type" value="Genomic_DNA"/>
</dbReference>
<comment type="caution">
    <text evidence="7">The sequence shown here is derived from an EMBL/GenBank/DDBJ whole genome shotgun (WGS) entry which is preliminary data.</text>
</comment>
<comment type="similarity">
    <text evidence="1">Belongs to the peptidase C40 family.</text>
</comment>
<gene>
    <name evidence="7" type="ORF">CPJ18_00975</name>
    <name evidence="6" type="ORF">RMS29_09265</name>
</gene>
<dbReference type="RefSeq" id="WP_103656916.1">
    <property type="nucleotide sequence ID" value="NZ_CP192764.1"/>
</dbReference>
<keyword evidence="9" id="KW-1185">Reference proteome</keyword>
<dbReference type="Gene3D" id="2.30.30.40">
    <property type="entry name" value="SH3 Domains"/>
    <property type="match status" value="1"/>
</dbReference>
<proteinExistence type="inferred from homology"/>